<feature type="compositionally biased region" description="Low complexity" evidence="1">
    <location>
        <begin position="93"/>
        <end position="106"/>
    </location>
</feature>
<protein>
    <submittedName>
        <fullName evidence="2">Uncharacterized protein</fullName>
    </submittedName>
</protein>
<comment type="caution">
    <text evidence="2">The sequence shown here is derived from an EMBL/GenBank/DDBJ whole genome shotgun (WGS) entry which is preliminary data.</text>
</comment>
<keyword evidence="3" id="KW-1185">Reference proteome</keyword>
<gene>
    <name evidence="2" type="ORF">C2845_PM05G07240</name>
</gene>
<dbReference type="OrthoDB" id="718678at2759"/>
<evidence type="ECO:0000313" key="3">
    <source>
        <dbReference type="Proteomes" id="UP000275267"/>
    </source>
</evidence>
<evidence type="ECO:0000256" key="1">
    <source>
        <dbReference type="SAM" id="MobiDB-lite"/>
    </source>
</evidence>
<name>A0A3L6SV77_PANMI</name>
<feature type="region of interest" description="Disordered" evidence="1">
    <location>
        <begin position="93"/>
        <end position="116"/>
    </location>
</feature>
<evidence type="ECO:0000313" key="2">
    <source>
        <dbReference type="EMBL" id="RLN27636.1"/>
    </source>
</evidence>
<accession>A0A3L6SV77</accession>
<sequence length="528" mass="58674">MPLSSSASSETAVLGWTLTPVMGLMACFSSVLSGDGEGRWPSGLRYHRLASLPCRRRVAARGARLWDPSSHFQLHQCSFALGKRIRHAARRAAITTGRRSVQQQRAANRRTRAEASQPGQPCVARAAAVCGPRQHRNSCACGCPCQLAEFGTSVDTERLQTAVNFLVTTRDKNFHELKRISKDMMTEWRLSRAPFKRMSGFSWIIYIADASDAEGLSAKNLLSTDWEIHYQKYKLRDLLKGTHLDYKDINFSPKKQAQVKDLKTEIQNLKLMIKRVKLIASVRTELVLRVELVLKAKSMQELEVLISNAKSSALVLETDGEPVFYDGRSVYDVLNSYRARFVSAAAEKAKKNAKALPTYKNLPTGRTRKGTLVLYVIRDADTIEERATATHAAGRPVSLDPGQDGKQARHQSSTGASEVRAQSWKRESSRRWHRAIDFPGAEGERMNRLAALEEGALESPETCEPTWASAACWCHQSRGEVAERPQTRRERDMNLLVPLVLPPNVQTGATSDADAATAAIFTSLLSVK</sequence>
<organism evidence="2 3">
    <name type="scientific">Panicum miliaceum</name>
    <name type="common">Proso millet</name>
    <name type="synonym">Broomcorn millet</name>
    <dbReference type="NCBI Taxonomy" id="4540"/>
    <lineage>
        <taxon>Eukaryota</taxon>
        <taxon>Viridiplantae</taxon>
        <taxon>Streptophyta</taxon>
        <taxon>Embryophyta</taxon>
        <taxon>Tracheophyta</taxon>
        <taxon>Spermatophyta</taxon>
        <taxon>Magnoliopsida</taxon>
        <taxon>Liliopsida</taxon>
        <taxon>Poales</taxon>
        <taxon>Poaceae</taxon>
        <taxon>PACMAD clade</taxon>
        <taxon>Panicoideae</taxon>
        <taxon>Panicodae</taxon>
        <taxon>Paniceae</taxon>
        <taxon>Panicinae</taxon>
        <taxon>Panicum</taxon>
        <taxon>Panicum sect. Panicum</taxon>
    </lineage>
</organism>
<dbReference type="Proteomes" id="UP000275267">
    <property type="component" value="Unassembled WGS sequence"/>
</dbReference>
<proteinExistence type="predicted"/>
<dbReference type="EMBL" id="PQIB02000003">
    <property type="protein sequence ID" value="RLN27636.1"/>
    <property type="molecule type" value="Genomic_DNA"/>
</dbReference>
<dbReference type="STRING" id="4540.A0A3L6SV77"/>
<reference evidence="3" key="1">
    <citation type="journal article" date="2019" name="Nat. Commun.">
        <title>The genome of broomcorn millet.</title>
        <authorList>
            <person name="Zou C."/>
            <person name="Miki D."/>
            <person name="Li D."/>
            <person name="Tang Q."/>
            <person name="Xiao L."/>
            <person name="Rajput S."/>
            <person name="Deng P."/>
            <person name="Jia W."/>
            <person name="Huang R."/>
            <person name="Zhang M."/>
            <person name="Sun Y."/>
            <person name="Hu J."/>
            <person name="Fu X."/>
            <person name="Schnable P.S."/>
            <person name="Li F."/>
            <person name="Zhang H."/>
            <person name="Feng B."/>
            <person name="Zhu X."/>
            <person name="Liu R."/>
            <person name="Schnable J.C."/>
            <person name="Zhu J.-K."/>
            <person name="Zhang H."/>
        </authorList>
    </citation>
    <scope>NUCLEOTIDE SEQUENCE [LARGE SCALE GENOMIC DNA]</scope>
</reference>
<feature type="region of interest" description="Disordered" evidence="1">
    <location>
        <begin position="387"/>
        <end position="426"/>
    </location>
</feature>
<dbReference type="AlphaFoldDB" id="A0A3L6SV77"/>